<sequence>MSDDFGLSGRVTTLVHSPLEAYSGLSYFDLNNRKLKIRNCEENRVTGNNVMGQVCGILTYLKGWFDEQSPLFGSTAEDDDRVIQVTHCLGIATSCWV</sequence>
<proteinExistence type="predicted"/>
<comment type="caution">
    <text evidence="1">The sequence shown here is derived from an EMBL/GenBank/DDBJ whole genome shotgun (WGS) entry which is preliminary data.</text>
</comment>
<dbReference type="AlphaFoldDB" id="A0AAV3RRN8"/>
<organism evidence="1 2">
    <name type="scientific">Lithospermum erythrorhizon</name>
    <name type="common">Purple gromwell</name>
    <name type="synonym">Lithospermum officinale var. erythrorhizon</name>
    <dbReference type="NCBI Taxonomy" id="34254"/>
    <lineage>
        <taxon>Eukaryota</taxon>
        <taxon>Viridiplantae</taxon>
        <taxon>Streptophyta</taxon>
        <taxon>Embryophyta</taxon>
        <taxon>Tracheophyta</taxon>
        <taxon>Spermatophyta</taxon>
        <taxon>Magnoliopsida</taxon>
        <taxon>eudicotyledons</taxon>
        <taxon>Gunneridae</taxon>
        <taxon>Pentapetalae</taxon>
        <taxon>asterids</taxon>
        <taxon>lamiids</taxon>
        <taxon>Boraginales</taxon>
        <taxon>Boraginaceae</taxon>
        <taxon>Boraginoideae</taxon>
        <taxon>Lithospermeae</taxon>
        <taxon>Lithospermum</taxon>
    </lineage>
</organism>
<evidence type="ECO:0000313" key="1">
    <source>
        <dbReference type="EMBL" id="GAA0183170.1"/>
    </source>
</evidence>
<reference evidence="1 2" key="1">
    <citation type="submission" date="2024-01" db="EMBL/GenBank/DDBJ databases">
        <title>The complete chloroplast genome sequence of Lithospermum erythrorhizon: insights into the phylogenetic relationship among Boraginaceae species and the maternal lineages of purple gromwells.</title>
        <authorList>
            <person name="Okada T."/>
            <person name="Watanabe K."/>
        </authorList>
    </citation>
    <scope>NUCLEOTIDE SEQUENCE [LARGE SCALE GENOMIC DNA]</scope>
</reference>
<evidence type="ECO:0000313" key="2">
    <source>
        <dbReference type="Proteomes" id="UP001454036"/>
    </source>
</evidence>
<dbReference type="Proteomes" id="UP001454036">
    <property type="component" value="Unassembled WGS sequence"/>
</dbReference>
<keyword evidence="2" id="KW-1185">Reference proteome</keyword>
<dbReference type="EMBL" id="BAABME010029076">
    <property type="protein sequence ID" value="GAA0183170.1"/>
    <property type="molecule type" value="Genomic_DNA"/>
</dbReference>
<accession>A0AAV3RRN8</accession>
<gene>
    <name evidence="1" type="ORF">LIER_42352</name>
</gene>
<name>A0AAV3RRN8_LITER</name>
<protein>
    <submittedName>
        <fullName evidence="1">Uncharacterized protein</fullName>
    </submittedName>
</protein>